<dbReference type="GeneID" id="8860594"/>
<dbReference type="InterPro" id="IPR032867">
    <property type="entry name" value="DYW_dom"/>
</dbReference>
<dbReference type="EMBL" id="GG739015">
    <property type="protein sequence ID" value="EFC35814.1"/>
    <property type="molecule type" value="Genomic_DNA"/>
</dbReference>
<dbReference type="Pfam" id="PF01535">
    <property type="entry name" value="PPR"/>
    <property type="match status" value="1"/>
</dbReference>
<dbReference type="PANTHER" id="PTHR47926:SF347">
    <property type="entry name" value="PENTATRICOPEPTIDE REPEAT-CONTAINING PROTEIN"/>
    <property type="match status" value="1"/>
</dbReference>
<dbReference type="AlphaFoldDB" id="D2W537"/>
<dbReference type="Pfam" id="PF14432">
    <property type="entry name" value="DYW_deaminase"/>
    <property type="match status" value="1"/>
</dbReference>
<dbReference type="eggNOG" id="KOG4197">
    <property type="taxonomic scope" value="Eukaryota"/>
</dbReference>
<dbReference type="KEGG" id="ngr:NAEGRDRAFT_76525"/>
<dbReference type="Gene3D" id="1.25.40.10">
    <property type="entry name" value="Tetratricopeptide repeat domain"/>
    <property type="match status" value="1"/>
</dbReference>
<dbReference type="InParanoid" id="D2W537"/>
<accession>D2W537</accession>
<reference evidence="2 3" key="1">
    <citation type="journal article" date="2010" name="Cell">
        <title>The genome of Naegleria gruberi illuminates early eukaryotic versatility.</title>
        <authorList>
            <person name="Fritz-Laylin L.K."/>
            <person name="Prochnik S.E."/>
            <person name="Ginger M.L."/>
            <person name="Dacks J.B."/>
            <person name="Carpenter M.L."/>
            <person name="Field M.C."/>
            <person name="Kuo A."/>
            <person name="Paredez A."/>
            <person name="Chapman J."/>
            <person name="Pham J."/>
            <person name="Shu S."/>
            <person name="Neupane R."/>
            <person name="Cipriano M."/>
            <person name="Mancuso J."/>
            <person name="Tu H."/>
            <person name="Salamov A."/>
            <person name="Lindquist E."/>
            <person name="Shapiro H."/>
            <person name="Lucas S."/>
            <person name="Grigoriev I.V."/>
            <person name="Cande W.Z."/>
            <person name="Fulton C."/>
            <person name="Rokhsar D.S."/>
            <person name="Dawson S.C."/>
        </authorList>
    </citation>
    <scope>NUCLEOTIDE SEQUENCE [LARGE SCALE GENOMIC DNA]</scope>
    <source>
        <strain evidence="2 3">NEG-M</strain>
    </source>
</reference>
<protein>
    <submittedName>
        <fullName evidence="2">Predicted protein</fullName>
    </submittedName>
</protein>
<dbReference type="GO" id="GO:0008270">
    <property type="term" value="F:zinc ion binding"/>
    <property type="evidence" value="ECO:0007669"/>
    <property type="project" value="InterPro"/>
</dbReference>
<evidence type="ECO:0000259" key="1">
    <source>
        <dbReference type="Pfam" id="PF14432"/>
    </source>
</evidence>
<dbReference type="VEuPathDB" id="AmoebaDB:NAEGRDRAFT_76525"/>
<dbReference type="Proteomes" id="UP000006671">
    <property type="component" value="Unassembled WGS sequence"/>
</dbReference>
<evidence type="ECO:0000313" key="2">
    <source>
        <dbReference type="EMBL" id="EFC35814.1"/>
    </source>
</evidence>
<dbReference type="PANTHER" id="PTHR47926">
    <property type="entry name" value="PENTATRICOPEPTIDE REPEAT-CONTAINING PROTEIN"/>
    <property type="match status" value="1"/>
</dbReference>
<keyword evidence="3" id="KW-1185">Reference proteome</keyword>
<dbReference type="InterPro" id="IPR002885">
    <property type="entry name" value="PPR_rpt"/>
</dbReference>
<dbReference type="NCBIfam" id="TIGR00756">
    <property type="entry name" value="PPR"/>
    <property type="match status" value="1"/>
</dbReference>
<dbReference type="STRING" id="5762.D2W537"/>
<dbReference type="InterPro" id="IPR046960">
    <property type="entry name" value="PPR_At4g14850-like_plant"/>
</dbReference>
<gene>
    <name evidence="2" type="ORF">NAEGRDRAFT_76525</name>
</gene>
<dbReference type="GO" id="GO:0009451">
    <property type="term" value="P:RNA modification"/>
    <property type="evidence" value="ECO:0007669"/>
    <property type="project" value="InterPro"/>
</dbReference>
<evidence type="ECO:0000313" key="3">
    <source>
        <dbReference type="Proteomes" id="UP000006671"/>
    </source>
</evidence>
<dbReference type="InterPro" id="IPR011990">
    <property type="entry name" value="TPR-like_helical_dom_sf"/>
</dbReference>
<sequence length="234" mass="26379">MRIAPNDTTFVVSAVLNACSHSGLIKEGFQIYESMQTNHDIEPDIKHKTCIIDMLGRAGFLEEAHFFIDSDETDTIIWMTLLGASRKYNNIEFGEVAFERVISQSPSNAAAYILIWVITFVSEDDKHKEINLIRAELDTLRLELLESKLYHPDTSLGMKKDITTEEEKEKVLFQHCEKLAIAYGLISLPKGSTLCITANLRVCGDCHQAAKAISKIRECDIIVRDGNCSCGEYW</sequence>
<proteinExistence type="predicted"/>
<name>D2W537_NAEGR</name>
<feature type="domain" description="DYW" evidence="1">
    <location>
        <begin position="150"/>
        <end position="234"/>
    </location>
</feature>
<dbReference type="RefSeq" id="XP_002668558.1">
    <property type="nucleotide sequence ID" value="XM_002668512.1"/>
</dbReference>
<dbReference type="OrthoDB" id="185373at2759"/>
<organism evidence="3">
    <name type="scientific">Naegleria gruberi</name>
    <name type="common">Amoeba</name>
    <dbReference type="NCBI Taxonomy" id="5762"/>
    <lineage>
        <taxon>Eukaryota</taxon>
        <taxon>Discoba</taxon>
        <taxon>Heterolobosea</taxon>
        <taxon>Tetramitia</taxon>
        <taxon>Eutetramitia</taxon>
        <taxon>Vahlkampfiidae</taxon>
        <taxon>Naegleria</taxon>
    </lineage>
</organism>
<dbReference type="GO" id="GO:0003723">
    <property type="term" value="F:RNA binding"/>
    <property type="evidence" value="ECO:0007669"/>
    <property type="project" value="InterPro"/>
</dbReference>